<dbReference type="Pfam" id="PF13508">
    <property type="entry name" value="Acetyltransf_7"/>
    <property type="match status" value="1"/>
</dbReference>
<dbReference type="OrthoDB" id="572496at2"/>
<dbReference type="GO" id="GO:0016747">
    <property type="term" value="F:acyltransferase activity, transferring groups other than amino-acyl groups"/>
    <property type="evidence" value="ECO:0007669"/>
    <property type="project" value="InterPro"/>
</dbReference>
<reference evidence="2" key="1">
    <citation type="submission" date="2009-10" db="EMBL/GenBank/DDBJ databases">
        <title>The genome sequence of Streptomyces sviceus strain ATCC 29083.</title>
        <authorList>
            <consortium name="The Broad Institute Genome Sequencing Platform"/>
            <consortium name="Broad Institute Microbial Sequencing Center"/>
            <person name="Fischbach M."/>
            <person name="Godfrey P."/>
            <person name="Ward D."/>
            <person name="Young S."/>
            <person name="Zeng Q."/>
            <person name="Koehrsen M."/>
            <person name="Alvarado L."/>
            <person name="Berlin A.M."/>
            <person name="Bochicchio J."/>
            <person name="Borenstein D."/>
            <person name="Chapman S.B."/>
            <person name="Chen Z."/>
            <person name="Engels R."/>
            <person name="Freedman E."/>
            <person name="Gellesch M."/>
            <person name="Goldberg J."/>
            <person name="Griggs A."/>
            <person name="Gujja S."/>
            <person name="Heilman E.R."/>
            <person name="Heiman D.I."/>
            <person name="Hepburn T.A."/>
            <person name="Howarth C."/>
            <person name="Jen D."/>
            <person name="Larson L."/>
            <person name="Lewis B."/>
            <person name="Mehta T."/>
            <person name="Park D."/>
            <person name="Pearson M."/>
            <person name="Richards J."/>
            <person name="Roberts A."/>
            <person name="Saif S."/>
            <person name="Shea T.D."/>
            <person name="Shenoy N."/>
            <person name="Sisk P."/>
            <person name="Stolte C."/>
            <person name="Sykes S.N."/>
            <person name="Thomson T."/>
            <person name="Walk T."/>
            <person name="White J."/>
            <person name="Yandava C."/>
            <person name="Straight P."/>
            <person name="Clardy J."/>
            <person name="Hung D."/>
            <person name="Kolter R."/>
            <person name="Mekalanos J."/>
            <person name="Walker S."/>
            <person name="Walsh C.T."/>
            <person name="Wieland-Brown L.C."/>
            <person name="Haas B."/>
            <person name="Nusbaum C."/>
            <person name="Birren B."/>
        </authorList>
    </citation>
    <scope>NUCLEOTIDE SEQUENCE [LARGE SCALE GENOMIC DNA]</scope>
    <source>
        <strain evidence="2">ATCC 29083</strain>
    </source>
</reference>
<dbReference type="Proteomes" id="UP000002785">
    <property type="component" value="Chromosome"/>
</dbReference>
<feature type="domain" description="N-acetyltransferase" evidence="1">
    <location>
        <begin position="149"/>
        <end position="206"/>
    </location>
</feature>
<gene>
    <name evidence="2" type="ORF">SSEG_02257</name>
</gene>
<dbReference type="RefSeq" id="WP_007379139.1">
    <property type="nucleotide sequence ID" value="NZ_CM000951.1"/>
</dbReference>
<dbReference type="eggNOG" id="ENOG5034CB8">
    <property type="taxonomic scope" value="Bacteria"/>
</dbReference>
<name>B5HS72_STRX2</name>
<evidence type="ECO:0000259" key="1">
    <source>
        <dbReference type="Pfam" id="PF13508"/>
    </source>
</evidence>
<dbReference type="Gene3D" id="3.40.630.30">
    <property type="match status" value="1"/>
</dbReference>
<evidence type="ECO:0000313" key="2">
    <source>
        <dbReference type="EMBL" id="EDY55677.1"/>
    </source>
</evidence>
<evidence type="ECO:0000313" key="3">
    <source>
        <dbReference type="Proteomes" id="UP000002785"/>
    </source>
</evidence>
<dbReference type="AlphaFoldDB" id="B5HS72"/>
<accession>B5HS72</accession>
<dbReference type="SUPFAM" id="SSF55729">
    <property type="entry name" value="Acyl-CoA N-acyltransferases (Nat)"/>
    <property type="match status" value="1"/>
</dbReference>
<dbReference type="InterPro" id="IPR000182">
    <property type="entry name" value="GNAT_dom"/>
</dbReference>
<keyword evidence="3" id="KW-1185">Reference proteome</keyword>
<dbReference type="InterPro" id="IPR016181">
    <property type="entry name" value="Acyl_CoA_acyltransferase"/>
</dbReference>
<sequence>MAKKKRTKSGPLAGPARLTREQLLDGVPGPDGVWIGAAVPGEAGTVTALLKTAADDLETGHLEALARGACGTWLLDALDGADLGELLVRAATGGELQRAAGELSLPLVARDSESNVVGALLGVPSGTVISGLARLPGSRQAVLLSMLAYAKIKAVAVSEDARRRGIGAALLARCVQVYWQLDYTLLFGEFDTERDLGPYYTRQGFSVLQPGQGIEVGTLLTGNPLHLGAGPGLTFFHRWRPQAV</sequence>
<dbReference type="EMBL" id="CM000951">
    <property type="protein sequence ID" value="EDY55677.1"/>
    <property type="molecule type" value="Genomic_DNA"/>
</dbReference>
<protein>
    <recommendedName>
        <fullName evidence="1">N-acetyltransferase domain-containing protein</fullName>
    </recommendedName>
</protein>
<organism evidence="2 3">
    <name type="scientific">Streptomyces sviceus (strain ATCC 29083 / DSM 924 / JCM 4929 / NBRC 13980 / NCIMB 11184 / NRRL 5439 / UC 5370)</name>
    <dbReference type="NCBI Taxonomy" id="463191"/>
    <lineage>
        <taxon>Bacteria</taxon>
        <taxon>Bacillati</taxon>
        <taxon>Actinomycetota</taxon>
        <taxon>Actinomycetes</taxon>
        <taxon>Kitasatosporales</taxon>
        <taxon>Streptomycetaceae</taxon>
        <taxon>Streptomyces</taxon>
    </lineage>
</organism>
<dbReference type="HOGENOM" id="CLU_1128587_0_0_11"/>
<proteinExistence type="predicted"/>
<dbReference type="CDD" id="cd04301">
    <property type="entry name" value="NAT_SF"/>
    <property type="match status" value="1"/>
</dbReference>